<sequence length="85" mass="9188">MAASAVHPSTTEPELAAHAMAYHRFMLGVKWVLVFLAAFLTWSTITFATAGGFWLGTLCGIVVFAIGVWAMRSFLAHSTESDNPV</sequence>
<keyword evidence="3" id="KW-1185">Reference proteome</keyword>
<evidence type="ECO:0000313" key="3">
    <source>
        <dbReference type="Proteomes" id="UP000676409"/>
    </source>
</evidence>
<dbReference type="KEGG" id="caul:KCG34_03920"/>
<feature type="transmembrane region" description="Helical" evidence="1">
    <location>
        <begin position="51"/>
        <end position="71"/>
    </location>
</feature>
<dbReference type="RefSeq" id="WP_211939093.1">
    <property type="nucleotide sequence ID" value="NZ_CP073078.1"/>
</dbReference>
<accession>A0A975IVN9</accession>
<keyword evidence="1" id="KW-1133">Transmembrane helix</keyword>
<reference evidence="2" key="1">
    <citation type="submission" date="2021-04" db="EMBL/GenBank/DDBJ databases">
        <title>The complete genome sequence of Caulobacter sp. S6.</title>
        <authorList>
            <person name="Tang Y."/>
            <person name="Ouyang W."/>
            <person name="Liu Q."/>
            <person name="Huang B."/>
            <person name="Guo Z."/>
            <person name="Lei P."/>
        </authorList>
    </citation>
    <scope>NUCLEOTIDE SEQUENCE</scope>
    <source>
        <strain evidence="2">S6</strain>
    </source>
</reference>
<keyword evidence="1" id="KW-0812">Transmembrane</keyword>
<evidence type="ECO:0008006" key="4">
    <source>
        <dbReference type="Google" id="ProtNLM"/>
    </source>
</evidence>
<feature type="transmembrane region" description="Helical" evidence="1">
    <location>
        <begin position="25"/>
        <end position="45"/>
    </location>
</feature>
<dbReference type="Proteomes" id="UP000676409">
    <property type="component" value="Chromosome"/>
</dbReference>
<evidence type="ECO:0000313" key="2">
    <source>
        <dbReference type="EMBL" id="QUD89043.1"/>
    </source>
</evidence>
<organism evidence="2 3">
    <name type="scientific">Phenylobacterium montanum</name>
    <dbReference type="NCBI Taxonomy" id="2823693"/>
    <lineage>
        <taxon>Bacteria</taxon>
        <taxon>Pseudomonadati</taxon>
        <taxon>Pseudomonadota</taxon>
        <taxon>Alphaproteobacteria</taxon>
        <taxon>Caulobacterales</taxon>
        <taxon>Caulobacteraceae</taxon>
        <taxon>Phenylobacterium</taxon>
    </lineage>
</organism>
<proteinExistence type="predicted"/>
<name>A0A975IVN9_9CAUL</name>
<gene>
    <name evidence="2" type="ORF">KCG34_03920</name>
</gene>
<dbReference type="EMBL" id="CP073078">
    <property type="protein sequence ID" value="QUD89043.1"/>
    <property type="molecule type" value="Genomic_DNA"/>
</dbReference>
<evidence type="ECO:0000256" key="1">
    <source>
        <dbReference type="SAM" id="Phobius"/>
    </source>
</evidence>
<dbReference type="AlphaFoldDB" id="A0A975IVN9"/>
<keyword evidence="1" id="KW-0472">Membrane</keyword>
<protein>
    <recommendedName>
        <fullName evidence="4">Aa3-type cytochrome c oxidase subunit IV</fullName>
    </recommendedName>
</protein>